<reference evidence="2" key="1">
    <citation type="submission" date="2020-06" db="EMBL/GenBank/DDBJ databases">
        <authorList>
            <consortium name="Plant Systems Biology data submission"/>
        </authorList>
    </citation>
    <scope>NUCLEOTIDE SEQUENCE</scope>
    <source>
        <strain evidence="2">D6</strain>
    </source>
</reference>
<accession>A0A9N8HDX3</accession>
<evidence type="ECO:0000313" key="2">
    <source>
        <dbReference type="EMBL" id="CAB9506713.1"/>
    </source>
</evidence>
<feature type="chain" id="PRO_5040466726" evidence="1">
    <location>
        <begin position="22"/>
        <end position="147"/>
    </location>
</feature>
<dbReference type="Proteomes" id="UP001153069">
    <property type="component" value="Unassembled WGS sequence"/>
</dbReference>
<sequence>MTTRLSLLLLTIHAVSVAGWGQRFEMASIGGGIFGVSSTALKASAEREHDPQEIGAFRQRLEQSFGVFDGDSVDAMSSFVFRRDIEEQRLLDMEGECEGDECDSAEECQIPDAFKVLPDESAVDVMAFLGIKRAEPLRPKTNAGDWQ</sequence>
<evidence type="ECO:0000256" key="1">
    <source>
        <dbReference type="SAM" id="SignalP"/>
    </source>
</evidence>
<evidence type="ECO:0000313" key="3">
    <source>
        <dbReference type="Proteomes" id="UP001153069"/>
    </source>
</evidence>
<gene>
    <name evidence="2" type="ORF">SEMRO_276_G105990.1</name>
</gene>
<name>A0A9N8HDX3_9STRA</name>
<dbReference type="EMBL" id="CAICTM010000275">
    <property type="protein sequence ID" value="CAB9506713.1"/>
    <property type="molecule type" value="Genomic_DNA"/>
</dbReference>
<organism evidence="2 3">
    <name type="scientific">Seminavis robusta</name>
    <dbReference type="NCBI Taxonomy" id="568900"/>
    <lineage>
        <taxon>Eukaryota</taxon>
        <taxon>Sar</taxon>
        <taxon>Stramenopiles</taxon>
        <taxon>Ochrophyta</taxon>
        <taxon>Bacillariophyta</taxon>
        <taxon>Bacillariophyceae</taxon>
        <taxon>Bacillariophycidae</taxon>
        <taxon>Naviculales</taxon>
        <taxon>Naviculaceae</taxon>
        <taxon>Seminavis</taxon>
    </lineage>
</organism>
<feature type="signal peptide" evidence="1">
    <location>
        <begin position="1"/>
        <end position="21"/>
    </location>
</feature>
<proteinExistence type="predicted"/>
<dbReference type="AlphaFoldDB" id="A0A9N8HDX3"/>
<comment type="caution">
    <text evidence="2">The sequence shown here is derived from an EMBL/GenBank/DDBJ whole genome shotgun (WGS) entry which is preliminary data.</text>
</comment>
<keyword evidence="3" id="KW-1185">Reference proteome</keyword>
<protein>
    <submittedName>
        <fullName evidence="2">Uncharacterized protein</fullName>
    </submittedName>
</protein>
<keyword evidence="1" id="KW-0732">Signal</keyword>